<dbReference type="GO" id="GO:0004672">
    <property type="term" value="F:protein kinase activity"/>
    <property type="evidence" value="ECO:0007669"/>
    <property type="project" value="InterPro"/>
</dbReference>
<name>A0A833RMR9_9HYME</name>
<protein>
    <recommendedName>
        <fullName evidence="3">Protein kinase domain-containing protein</fullName>
    </recommendedName>
</protein>
<keyword evidence="2" id="KW-1133">Transmembrane helix</keyword>
<dbReference type="InterPro" id="IPR052402">
    <property type="entry name" value="ADCK_kinase"/>
</dbReference>
<dbReference type="InterPro" id="IPR044095">
    <property type="entry name" value="ADCK2_dom"/>
</dbReference>
<dbReference type="InterPro" id="IPR004147">
    <property type="entry name" value="ABC1_dom"/>
</dbReference>
<organism evidence="4 5">
    <name type="scientific">Frieseomelitta varia</name>
    <dbReference type="NCBI Taxonomy" id="561572"/>
    <lineage>
        <taxon>Eukaryota</taxon>
        <taxon>Metazoa</taxon>
        <taxon>Ecdysozoa</taxon>
        <taxon>Arthropoda</taxon>
        <taxon>Hexapoda</taxon>
        <taxon>Insecta</taxon>
        <taxon>Pterygota</taxon>
        <taxon>Neoptera</taxon>
        <taxon>Endopterygota</taxon>
        <taxon>Hymenoptera</taxon>
        <taxon>Apocrita</taxon>
        <taxon>Aculeata</taxon>
        <taxon>Apoidea</taxon>
        <taxon>Anthophila</taxon>
        <taxon>Apidae</taxon>
        <taxon>Frieseomelitta</taxon>
    </lineage>
</organism>
<evidence type="ECO:0000313" key="4">
    <source>
        <dbReference type="EMBL" id="KAF3420631.1"/>
    </source>
</evidence>
<dbReference type="SUPFAM" id="SSF56112">
    <property type="entry name" value="Protein kinase-like (PK-like)"/>
    <property type="match status" value="1"/>
</dbReference>
<dbReference type="InterPro" id="IPR000719">
    <property type="entry name" value="Prot_kinase_dom"/>
</dbReference>
<comment type="caution">
    <text evidence="4">The sequence shown here is derived from an EMBL/GenBank/DDBJ whole genome shotgun (WGS) entry which is preliminary data.</text>
</comment>
<feature type="domain" description="Protein kinase" evidence="3">
    <location>
        <begin position="191"/>
        <end position="598"/>
    </location>
</feature>
<dbReference type="Gene3D" id="1.10.510.10">
    <property type="entry name" value="Transferase(Phosphotransferase) domain 1"/>
    <property type="match status" value="1"/>
</dbReference>
<evidence type="ECO:0000259" key="3">
    <source>
        <dbReference type="PROSITE" id="PS50011"/>
    </source>
</evidence>
<dbReference type="Proteomes" id="UP000655588">
    <property type="component" value="Unassembled WGS sequence"/>
</dbReference>
<keyword evidence="2" id="KW-0812">Transmembrane</keyword>
<dbReference type="PROSITE" id="PS50011">
    <property type="entry name" value="PROTEIN_KINASE_DOM"/>
    <property type="match status" value="1"/>
</dbReference>
<dbReference type="EMBL" id="WNWW01000930">
    <property type="protein sequence ID" value="KAF3420631.1"/>
    <property type="molecule type" value="Genomic_DNA"/>
</dbReference>
<comment type="similarity">
    <text evidence="1">Belongs to the protein kinase superfamily. ADCK protein kinase family.</text>
</comment>
<sequence>MTFYTNISRVFRFNKFFKSQGEKWQGRRYVAPIQFYRSIPRSVVNNFESSKRAVKTILILSYKPQHQMQIYGNNLLVNSSEYESILGLILIVARIFVIGSVLTGLAIVYFVTRFTHRHVFPKILRRGIEFLGPIFIKFGQWASTRKDLFPKDVCRTLSQLQQSASAHSWIYTKQLLKAIYGSNWRDIFVKFEHEMPIGSGCCGQVYKAWVDLNARVNVTRKPQIPVFIQIVEYLKFGSLINLIEKMLNNDVDELDANGDAYINRKLQPVAVKILHPGIKGQLRRDLFIMRWICKCATYIVPQLQWLSLTDCIDEFSQIMEDQIINLDHSVNSVWYIYLHALTFAKVDMNLEAQNLLQFSKNFSKKKDVIFPRPYTEFTQCEVLVESFHEGSPISDYLDGHDTKLQGKLAKIGIKTILKMVFKDNFIHCDLHPGNILVQTNCEPTGKISTWFRKFISFLPTYPRIVILDCGLVVSLNDRCRRNLKDVFRSVLMGNGELAAEHILKHSSCVSSDPEGFKSAMKDIVNSHLQSRINVSVSTVVTELFSAMVRHRVKQDGTFSSVILSMVVIEGLGRSLDPNIDIFTEVVPFIFTNIVTNND</sequence>
<dbReference type="CDD" id="cd13971">
    <property type="entry name" value="ADCK2-like"/>
    <property type="match status" value="1"/>
</dbReference>
<gene>
    <name evidence="4" type="ORF">E2986_04548</name>
</gene>
<dbReference type="GO" id="GO:0005739">
    <property type="term" value="C:mitochondrion"/>
    <property type="evidence" value="ECO:0007669"/>
    <property type="project" value="TreeGrafter"/>
</dbReference>
<dbReference type="GO" id="GO:0005524">
    <property type="term" value="F:ATP binding"/>
    <property type="evidence" value="ECO:0007669"/>
    <property type="project" value="InterPro"/>
</dbReference>
<dbReference type="AlphaFoldDB" id="A0A833RMR9"/>
<dbReference type="InterPro" id="IPR011009">
    <property type="entry name" value="Kinase-like_dom_sf"/>
</dbReference>
<evidence type="ECO:0000256" key="1">
    <source>
        <dbReference type="ARBA" id="ARBA00009670"/>
    </source>
</evidence>
<evidence type="ECO:0000313" key="5">
    <source>
        <dbReference type="Proteomes" id="UP000655588"/>
    </source>
</evidence>
<keyword evidence="2" id="KW-0472">Membrane</keyword>
<accession>A0A833RMR9</accession>
<dbReference type="Pfam" id="PF03109">
    <property type="entry name" value="ABC1"/>
    <property type="match status" value="2"/>
</dbReference>
<evidence type="ECO:0000256" key="2">
    <source>
        <dbReference type="SAM" id="Phobius"/>
    </source>
</evidence>
<dbReference type="PANTHER" id="PTHR45890">
    <property type="entry name" value="AARF DOMAIN CONTAINING KINASE 2 (PREDICTED)"/>
    <property type="match status" value="1"/>
</dbReference>
<reference evidence="4" key="1">
    <citation type="submission" date="2019-11" db="EMBL/GenBank/DDBJ databases">
        <title>The nuclear and mitochondrial genomes of Frieseomelitta varia - a highly eusocial stingless bee (Meliponini) with a permanently sterile worker caste.</title>
        <authorList>
            <person name="Freitas F.C.P."/>
            <person name="Lourenco A.P."/>
            <person name="Nunes F.M.F."/>
            <person name="Paschoal A.R."/>
            <person name="Abreu F.C.P."/>
            <person name="Barbin F.O."/>
            <person name="Bataglia L."/>
            <person name="Cardoso-Junior C.A.M."/>
            <person name="Cervoni M.S."/>
            <person name="Silva S.R."/>
            <person name="Dalarmi F."/>
            <person name="Del Lama M.A."/>
            <person name="Depintor T.S."/>
            <person name="Ferreira K.M."/>
            <person name="Goria P.S."/>
            <person name="Jaskot M.C."/>
            <person name="Lago D.C."/>
            <person name="Luna-Lucena D."/>
            <person name="Moda L.M."/>
            <person name="Nascimento L."/>
            <person name="Pedrino M."/>
            <person name="Rabico F.O."/>
            <person name="Sanches F.C."/>
            <person name="Santos D.E."/>
            <person name="Santos C.G."/>
            <person name="Vieira J."/>
            <person name="Lopes T.F."/>
            <person name="Barchuk A.R."/>
            <person name="Hartfelder K."/>
            <person name="Simoes Z.L.P."/>
            <person name="Bitondi M.M.G."/>
            <person name="Pinheiro D.G."/>
        </authorList>
    </citation>
    <scope>NUCLEOTIDE SEQUENCE</scope>
    <source>
        <strain evidence="4">USP_RPSP 00005682</strain>
        <tissue evidence="4">Whole individual</tissue>
    </source>
</reference>
<proteinExistence type="inferred from homology"/>
<feature type="transmembrane region" description="Helical" evidence="2">
    <location>
        <begin position="85"/>
        <end position="111"/>
    </location>
</feature>
<dbReference type="PANTHER" id="PTHR45890:SF1">
    <property type="entry name" value="AARF DOMAIN CONTAINING KINASE 2"/>
    <property type="match status" value="1"/>
</dbReference>
<keyword evidence="5" id="KW-1185">Reference proteome</keyword>